<feature type="domain" description="Anti sigma-E protein RseA N-terminal" evidence="1">
    <location>
        <begin position="18"/>
        <end position="86"/>
    </location>
</feature>
<dbReference type="AlphaFoldDB" id="A0A545T6H5"/>
<keyword evidence="3" id="KW-1185">Reference proteome</keyword>
<evidence type="ECO:0000259" key="1">
    <source>
        <dbReference type="Pfam" id="PF03872"/>
    </source>
</evidence>
<dbReference type="PANTHER" id="PTHR38104:SF1">
    <property type="entry name" value="ANTI-SIGMA-E FACTOR RSEA"/>
    <property type="match status" value="1"/>
</dbReference>
<protein>
    <recommendedName>
        <fullName evidence="1">Anti sigma-E protein RseA N-terminal domain-containing protein</fullName>
    </recommendedName>
</protein>
<name>A0A545T6H5_9GAMM</name>
<dbReference type="PANTHER" id="PTHR38104">
    <property type="match status" value="1"/>
</dbReference>
<dbReference type="Proteomes" id="UP000317839">
    <property type="component" value="Unassembled WGS sequence"/>
</dbReference>
<dbReference type="EMBL" id="VIKR01000004">
    <property type="protein sequence ID" value="TQV72824.1"/>
    <property type="molecule type" value="Genomic_DNA"/>
</dbReference>
<accession>A0A545T6H5</accession>
<dbReference type="CDD" id="cd16328">
    <property type="entry name" value="RseA_N"/>
    <property type="match status" value="1"/>
</dbReference>
<dbReference type="SUPFAM" id="SSF89069">
    <property type="entry name" value="N-terminal, cytoplasmic domain of anti-sigmaE factor RseA"/>
    <property type="match status" value="1"/>
</dbReference>
<dbReference type="InterPro" id="IPR005572">
    <property type="entry name" value="Anti-sigma_E_RseA_N"/>
</dbReference>
<sequence length="228" mass="24956">MSNNIKNNSLSQCEAQFISELLDGDCDAGSVDKLLGDDKHCETWYRYNQISAILRKEDSVFCSYQFTQAISEKIAEEPAIVAAANNAAVKSSSKLFSGNVVSFVKRTGGGLAIAASVAYAMVFSVELMNTQDEGFASPVQTVASQSAPSIEIANTIISAAELEEQAKLDEIQAILRQMRQTDRNVYEQQVGGEWIVSTVVRSNQIEEIQQQVQNMKKPSEVEDGDTQN</sequence>
<proteinExistence type="predicted"/>
<comment type="caution">
    <text evidence="2">The sequence shown here is derived from an EMBL/GenBank/DDBJ whole genome shotgun (WGS) entry which is preliminary data.</text>
</comment>
<evidence type="ECO:0000313" key="2">
    <source>
        <dbReference type="EMBL" id="TQV72824.1"/>
    </source>
</evidence>
<dbReference type="InterPro" id="IPR036147">
    <property type="entry name" value="Anti-sigma_E_RseA_N_sf"/>
</dbReference>
<dbReference type="GO" id="GO:0016989">
    <property type="term" value="F:sigma factor antagonist activity"/>
    <property type="evidence" value="ECO:0007669"/>
    <property type="project" value="InterPro"/>
</dbReference>
<dbReference type="OrthoDB" id="5734981at2"/>
<gene>
    <name evidence="2" type="ORF">FLL45_15260</name>
</gene>
<dbReference type="Gene3D" id="1.10.10.880">
    <property type="entry name" value="Anti sigma-E protein RseA, N-terminal domain"/>
    <property type="match status" value="1"/>
</dbReference>
<evidence type="ECO:0000313" key="3">
    <source>
        <dbReference type="Proteomes" id="UP000317839"/>
    </source>
</evidence>
<dbReference type="Pfam" id="PF03872">
    <property type="entry name" value="RseA_N"/>
    <property type="match status" value="1"/>
</dbReference>
<reference evidence="2 3" key="1">
    <citation type="submission" date="2019-06" db="EMBL/GenBank/DDBJ databases">
        <title>Draft genome of Aliikangiella marina GYP-15.</title>
        <authorList>
            <person name="Wang G."/>
        </authorList>
    </citation>
    <scope>NUCLEOTIDE SEQUENCE [LARGE SCALE GENOMIC DNA]</scope>
    <source>
        <strain evidence="2 3">GYP-15</strain>
    </source>
</reference>
<dbReference type="InterPro" id="IPR052383">
    <property type="entry name" value="Anti-sigma-E_RseA-like"/>
</dbReference>
<dbReference type="RefSeq" id="WP_142942935.1">
    <property type="nucleotide sequence ID" value="NZ_VIKR01000004.1"/>
</dbReference>
<organism evidence="2 3">
    <name type="scientific">Aliikangiella marina</name>
    <dbReference type="NCBI Taxonomy" id="1712262"/>
    <lineage>
        <taxon>Bacteria</taxon>
        <taxon>Pseudomonadati</taxon>
        <taxon>Pseudomonadota</taxon>
        <taxon>Gammaproteobacteria</taxon>
        <taxon>Oceanospirillales</taxon>
        <taxon>Pleioneaceae</taxon>
        <taxon>Aliikangiella</taxon>
    </lineage>
</organism>